<keyword evidence="2" id="KW-1185">Reference proteome</keyword>
<comment type="caution">
    <text evidence="1">The sequence shown here is derived from an EMBL/GenBank/DDBJ whole genome shotgun (WGS) entry which is preliminary data.</text>
</comment>
<protein>
    <recommendedName>
        <fullName evidence="3">VWFA domain-containing protein</fullName>
    </recommendedName>
</protein>
<sequence>MRNAQAVDEVRSSDLWVLLTDGKIYGSSVIELTRLAETMDVIQIPVVLIITGTSTWSSTPAQTKISVGIPFFASAREALILFKDVATGRLTVIDAKGSFAPLKRETTLDLTSWTSLLVYANGKEINKRCSDLAINITRSEGRQLTRAVSLGHEWDATTSSALVDVPTLLAERQIRLED</sequence>
<dbReference type="EMBL" id="JBHFEH010000002">
    <property type="protein sequence ID" value="KAL2058350.1"/>
    <property type="molecule type" value="Genomic_DNA"/>
</dbReference>
<evidence type="ECO:0008006" key="3">
    <source>
        <dbReference type="Google" id="ProtNLM"/>
    </source>
</evidence>
<name>A0ABR4BKW8_9LECA</name>
<evidence type="ECO:0000313" key="2">
    <source>
        <dbReference type="Proteomes" id="UP001590951"/>
    </source>
</evidence>
<accession>A0ABR4BKW8</accession>
<evidence type="ECO:0000313" key="1">
    <source>
        <dbReference type="EMBL" id="KAL2058350.1"/>
    </source>
</evidence>
<reference evidence="1 2" key="1">
    <citation type="submission" date="2024-09" db="EMBL/GenBank/DDBJ databases">
        <title>Rethinking Asexuality: The Enigmatic Case of Functional Sexual Genes in Lepraria (Stereocaulaceae).</title>
        <authorList>
            <person name="Doellman M."/>
            <person name="Sun Y."/>
            <person name="Barcenas-Pena A."/>
            <person name="Lumbsch H.T."/>
            <person name="Grewe F."/>
        </authorList>
    </citation>
    <scope>NUCLEOTIDE SEQUENCE [LARGE SCALE GENOMIC DNA]</scope>
    <source>
        <strain evidence="1 2">Grewe 0041</strain>
    </source>
</reference>
<dbReference type="Proteomes" id="UP001590951">
    <property type="component" value="Unassembled WGS sequence"/>
</dbReference>
<gene>
    <name evidence="1" type="ORF">ABVK25_001078</name>
</gene>
<organism evidence="1 2">
    <name type="scientific">Lepraria finkii</name>
    <dbReference type="NCBI Taxonomy" id="1340010"/>
    <lineage>
        <taxon>Eukaryota</taxon>
        <taxon>Fungi</taxon>
        <taxon>Dikarya</taxon>
        <taxon>Ascomycota</taxon>
        <taxon>Pezizomycotina</taxon>
        <taxon>Lecanoromycetes</taxon>
        <taxon>OSLEUM clade</taxon>
        <taxon>Lecanoromycetidae</taxon>
        <taxon>Lecanorales</taxon>
        <taxon>Lecanorineae</taxon>
        <taxon>Stereocaulaceae</taxon>
        <taxon>Lepraria</taxon>
    </lineage>
</organism>
<proteinExistence type="predicted"/>